<dbReference type="Proteomes" id="UP001596115">
    <property type="component" value="Unassembled WGS sequence"/>
</dbReference>
<proteinExistence type="predicted"/>
<protein>
    <submittedName>
        <fullName evidence="2">Helix-turn-helix domain-containing protein</fullName>
    </submittedName>
</protein>
<evidence type="ECO:0000313" key="3">
    <source>
        <dbReference type="Proteomes" id="UP001596115"/>
    </source>
</evidence>
<dbReference type="InterPro" id="IPR021096">
    <property type="entry name" value="Vibrio_phage_VSK_Orf152"/>
</dbReference>
<dbReference type="InterPro" id="IPR010982">
    <property type="entry name" value="Lambda_DNA-bd_dom_sf"/>
</dbReference>
<dbReference type="InterPro" id="IPR001387">
    <property type="entry name" value="Cro/C1-type_HTH"/>
</dbReference>
<gene>
    <name evidence="2" type="ORF">ACFLLB_00400</name>
</gene>
<keyword evidence="3" id="KW-1185">Reference proteome</keyword>
<reference evidence="2 3" key="1">
    <citation type="submission" date="2024-09" db="EMBL/GenBank/DDBJ databases">
        <title>Whole genome analysis of Stenotrophomonas geniculata MK-1, and its biological control impact on peanut foliage fungus diseases.</title>
        <authorList>
            <person name="Ahsan T."/>
        </authorList>
    </citation>
    <scope>NUCLEOTIDE SEQUENCE [LARGE SCALE GENOMIC DNA]</scope>
    <source>
        <strain evidence="2 3">MK-1</strain>
    </source>
</reference>
<dbReference type="RefSeq" id="WP_262088696.1">
    <property type="nucleotide sequence ID" value="NZ_JBFLAA010000001.1"/>
</dbReference>
<evidence type="ECO:0000256" key="1">
    <source>
        <dbReference type="SAM" id="MobiDB-lite"/>
    </source>
</evidence>
<sequence>MDAVNQLLDQARIGANLPSDNALAQRMGVTRAVVSNWRQARNPIPDERIAQICAMAKLDGPLWIAMIHAERAQTQTERALWRLMLDRISAAAAVVALVALSLPSLGNAKTAQNQAVSEGLLTHSVYYVKNIPEDAGVPLASITGLAMPSQEKPASPACPSRPGSYGFLHRPIRVLCMTQAIQPQTKPPPATMISSSSKAAPFSP</sequence>
<dbReference type="Pfam" id="PF12472">
    <property type="entry name" value="DUF3693"/>
    <property type="match status" value="1"/>
</dbReference>
<evidence type="ECO:0000313" key="2">
    <source>
        <dbReference type="EMBL" id="MFC6068024.1"/>
    </source>
</evidence>
<organism evidence="2 3">
    <name type="scientific">Stenotrophomonas geniculata</name>
    <dbReference type="NCBI Taxonomy" id="86188"/>
    <lineage>
        <taxon>Bacteria</taxon>
        <taxon>Pseudomonadati</taxon>
        <taxon>Pseudomonadota</taxon>
        <taxon>Gammaproteobacteria</taxon>
        <taxon>Lysobacterales</taxon>
        <taxon>Lysobacteraceae</taxon>
        <taxon>Stenotrophomonas</taxon>
    </lineage>
</organism>
<dbReference type="EMBL" id="JBHRFL010000001">
    <property type="protein sequence ID" value="MFC6068024.1"/>
    <property type="molecule type" value="Genomic_DNA"/>
</dbReference>
<dbReference type="CDD" id="cd00093">
    <property type="entry name" value="HTH_XRE"/>
    <property type="match status" value="1"/>
</dbReference>
<feature type="region of interest" description="Disordered" evidence="1">
    <location>
        <begin position="184"/>
        <end position="204"/>
    </location>
</feature>
<comment type="caution">
    <text evidence="2">The sequence shown here is derived from an EMBL/GenBank/DDBJ whole genome shotgun (WGS) entry which is preliminary data.</text>
</comment>
<accession>A0ABW1MZ62</accession>
<name>A0ABW1MZ62_9GAMM</name>
<dbReference type="Gene3D" id="1.10.260.40">
    <property type="entry name" value="lambda repressor-like DNA-binding domains"/>
    <property type="match status" value="1"/>
</dbReference>